<dbReference type="EMBL" id="MCFJ01000003">
    <property type="protein sequence ID" value="ORY68184.1"/>
    <property type="molecule type" value="Genomic_DNA"/>
</dbReference>
<protein>
    <recommendedName>
        <fullName evidence="4">PPPDE domain-containing protein</fullName>
    </recommendedName>
</protein>
<dbReference type="AlphaFoldDB" id="A0A1Y2EA52"/>
<evidence type="ECO:0000256" key="1">
    <source>
        <dbReference type="ARBA" id="ARBA00008140"/>
    </source>
</evidence>
<dbReference type="InterPro" id="IPR042266">
    <property type="entry name" value="PPPDE_sf"/>
</dbReference>
<dbReference type="GeneID" id="63775728"/>
<sequence>MGFEVLTKLAKKWDEVRARPGLPNEPELDAESIRLREERKQFLQQVSSKITGDSVREMPPLRFDTTIPTAAVFLVTTPIEFGKFELSKNTYRLLGRHVGMSLNSISHWALCVIERGLGECWCYDLMSDQMMLNAIGKNYFRTYEITPEFIATWSSCYYVGETMKSNEEIQELGMNHMALNPRYHLLKNNCQTLVEDLVKELCDGGHISQSMLSEELNKISPKMALDLMTARLRSKVDDGDEKDDSKTVEEDVAVIKGLWNRVRR</sequence>
<evidence type="ECO:0000313" key="6">
    <source>
        <dbReference type="Proteomes" id="UP000193689"/>
    </source>
</evidence>
<evidence type="ECO:0000313" key="5">
    <source>
        <dbReference type="EMBL" id="ORY68184.1"/>
    </source>
</evidence>
<dbReference type="SMART" id="SM01179">
    <property type="entry name" value="DUF862"/>
    <property type="match status" value="1"/>
</dbReference>
<keyword evidence="6" id="KW-1185">Reference proteome</keyword>
<comment type="caution">
    <text evidence="5">The sequence shown here is derived from an EMBL/GenBank/DDBJ whole genome shotgun (WGS) entry which is preliminary data.</text>
</comment>
<dbReference type="OrthoDB" id="3727368at2759"/>
<dbReference type="PROSITE" id="PS51858">
    <property type="entry name" value="PPPDE"/>
    <property type="match status" value="1"/>
</dbReference>
<organism evidence="5 6">
    <name type="scientific">Pseudomassariella vexata</name>
    <dbReference type="NCBI Taxonomy" id="1141098"/>
    <lineage>
        <taxon>Eukaryota</taxon>
        <taxon>Fungi</taxon>
        <taxon>Dikarya</taxon>
        <taxon>Ascomycota</taxon>
        <taxon>Pezizomycotina</taxon>
        <taxon>Sordariomycetes</taxon>
        <taxon>Xylariomycetidae</taxon>
        <taxon>Amphisphaeriales</taxon>
        <taxon>Pseudomassariaceae</taxon>
        <taxon>Pseudomassariella</taxon>
    </lineage>
</organism>
<dbReference type="InterPro" id="IPR008580">
    <property type="entry name" value="PPPDE_dom"/>
</dbReference>
<dbReference type="RefSeq" id="XP_040718471.1">
    <property type="nucleotide sequence ID" value="XM_040859516.1"/>
</dbReference>
<dbReference type="Proteomes" id="UP000193689">
    <property type="component" value="Unassembled WGS sequence"/>
</dbReference>
<dbReference type="InParanoid" id="A0A1Y2EA52"/>
<feature type="domain" description="PPPDE" evidence="4">
    <location>
        <begin position="77"/>
        <end position="216"/>
    </location>
</feature>
<evidence type="ECO:0000256" key="2">
    <source>
        <dbReference type="ARBA" id="ARBA00022670"/>
    </source>
</evidence>
<evidence type="ECO:0000256" key="3">
    <source>
        <dbReference type="ARBA" id="ARBA00022801"/>
    </source>
</evidence>
<gene>
    <name evidence="5" type="ORF">BCR38DRAFT_422359</name>
</gene>
<accession>A0A1Y2EA52</accession>
<dbReference type="GO" id="GO:0006508">
    <property type="term" value="P:proteolysis"/>
    <property type="evidence" value="ECO:0007669"/>
    <property type="project" value="UniProtKB-KW"/>
</dbReference>
<dbReference type="Gene3D" id="3.90.1720.30">
    <property type="entry name" value="PPPDE domains"/>
    <property type="match status" value="1"/>
</dbReference>
<keyword evidence="2" id="KW-0645">Protease</keyword>
<dbReference type="GO" id="GO:0008233">
    <property type="term" value="F:peptidase activity"/>
    <property type="evidence" value="ECO:0007669"/>
    <property type="project" value="UniProtKB-KW"/>
</dbReference>
<name>A0A1Y2EA52_9PEZI</name>
<comment type="similarity">
    <text evidence="1">Belongs to the DeSI family.</text>
</comment>
<reference evidence="5 6" key="1">
    <citation type="submission" date="2016-07" db="EMBL/GenBank/DDBJ databases">
        <title>Pervasive Adenine N6-methylation of Active Genes in Fungi.</title>
        <authorList>
            <consortium name="DOE Joint Genome Institute"/>
            <person name="Mondo S.J."/>
            <person name="Dannebaum R.O."/>
            <person name="Kuo R.C."/>
            <person name="Labutti K."/>
            <person name="Haridas S."/>
            <person name="Kuo A."/>
            <person name="Salamov A."/>
            <person name="Ahrendt S.R."/>
            <person name="Lipzen A."/>
            <person name="Sullivan W."/>
            <person name="Andreopoulos W.B."/>
            <person name="Clum A."/>
            <person name="Lindquist E."/>
            <person name="Daum C."/>
            <person name="Ramamoorthy G.K."/>
            <person name="Gryganskyi A."/>
            <person name="Culley D."/>
            <person name="Magnuson J.K."/>
            <person name="James T.Y."/>
            <person name="O'Malley M.A."/>
            <person name="Stajich J.E."/>
            <person name="Spatafora J.W."/>
            <person name="Visel A."/>
            <person name="Grigoriev I.V."/>
        </authorList>
    </citation>
    <scope>NUCLEOTIDE SEQUENCE [LARGE SCALE GENOMIC DNA]</scope>
    <source>
        <strain evidence="5 6">CBS 129021</strain>
    </source>
</reference>
<keyword evidence="3" id="KW-0378">Hydrolase</keyword>
<evidence type="ECO:0000259" key="4">
    <source>
        <dbReference type="PROSITE" id="PS51858"/>
    </source>
</evidence>
<proteinExistence type="inferred from homology"/>